<proteinExistence type="predicted"/>
<keyword evidence="2" id="KW-1185">Reference proteome</keyword>
<dbReference type="AlphaFoldDB" id="A0A4S5BXF0"/>
<name>A0A4S5BXF0_9ACTN</name>
<sequence length="64" mass="7062">MLPAPIEQLRADQWRHQIDLNITGLMNIIGSHPATCGRTIGFLATLPPRVNLQQITIMPTGQTT</sequence>
<dbReference type="OrthoDB" id="9775296at2"/>
<organism evidence="1 2">
    <name type="scientific">Candidatus Frankia alpina</name>
    <dbReference type="NCBI Taxonomy" id="2699483"/>
    <lineage>
        <taxon>Bacteria</taxon>
        <taxon>Bacillati</taxon>
        <taxon>Actinomycetota</taxon>
        <taxon>Actinomycetes</taxon>
        <taxon>Frankiales</taxon>
        <taxon>Frankiaceae</taxon>
        <taxon>Frankia</taxon>
    </lineage>
</organism>
<reference evidence="1 2" key="1">
    <citation type="submission" date="2019-04" db="EMBL/GenBank/DDBJ databases">
        <title>Draft genome sequences for three unisolated Alnus-infective Frankia Sp+ strains, AgTrS, AiOr and AvVan, the first sequenced Frankia strains able to sporulate in-planta.</title>
        <authorList>
            <person name="Bethencourt L."/>
            <person name="Vautrin F."/>
            <person name="Taib N."/>
            <person name="Dubost A."/>
            <person name="Castro-Garcia L."/>
            <person name="Imbaud O."/>
            <person name="Abrouk D."/>
            <person name="Fournier P."/>
            <person name="Briolay J."/>
            <person name="Nguyen A."/>
            <person name="Normand P."/>
            <person name="Fernandez M.P."/>
            <person name="Brochier-Armanet C."/>
            <person name="Herrera-Belaroussi A."/>
        </authorList>
    </citation>
    <scope>NUCLEOTIDE SEQUENCE [LARGE SCALE GENOMIC DNA]</scope>
    <source>
        <strain evidence="1 2">AvVan</strain>
    </source>
</reference>
<evidence type="ECO:0000313" key="2">
    <source>
        <dbReference type="Proteomes" id="UP000305282"/>
    </source>
</evidence>
<evidence type="ECO:0000313" key="1">
    <source>
        <dbReference type="EMBL" id="THJ37520.1"/>
    </source>
</evidence>
<comment type="caution">
    <text evidence="1">The sequence shown here is derived from an EMBL/GenBank/DDBJ whole genome shotgun (WGS) entry which is preliminary data.</text>
</comment>
<protein>
    <submittedName>
        <fullName evidence="1">Uncharacterized protein</fullName>
    </submittedName>
</protein>
<accession>A0A4S5BXF0</accession>
<dbReference type="EMBL" id="SSXH01000828">
    <property type="protein sequence ID" value="THJ37520.1"/>
    <property type="molecule type" value="Genomic_DNA"/>
</dbReference>
<dbReference type="Proteomes" id="UP000305282">
    <property type="component" value="Unassembled WGS sequence"/>
</dbReference>
<gene>
    <name evidence="1" type="ORF">E7Y31_21205</name>
</gene>